<dbReference type="EMBL" id="CAIF01000241">
    <property type="protein sequence ID" value="CCH46348.1"/>
    <property type="molecule type" value="Genomic_DNA"/>
</dbReference>
<keyword evidence="2" id="KW-0812">Transmembrane</keyword>
<evidence type="ECO:0000256" key="3">
    <source>
        <dbReference type="SAM" id="SignalP"/>
    </source>
</evidence>
<dbReference type="HOGENOM" id="CLU_1195672_0_0_1"/>
<keyword evidence="2" id="KW-1133">Transmembrane helix</keyword>
<dbReference type="PROSITE" id="PS51257">
    <property type="entry name" value="PROKAR_LIPOPROTEIN"/>
    <property type="match status" value="1"/>
</dbReference>
<proteinExistence type="predicted"/>
<evidence type="ECO:0000313" key="5">
    <source>
        <dbReference type="Proteomes" id="UP000009328"/>
    </source>
</evidence>
<gene>
    <name evidence="4" type="ORF">BN7_5941</name>
</gene>
<name>K0KZ28_WICCF</name>
<dbReference type="AlphaFoldDB" id="K0KZ28"/>
<reference evidence="4 5" key="1">
    <citation type="journal article" date="2012" name="Eukaryot. Cell">
        <title>Draft genome sequence of Wickerhamomyces ciferrii NRRL Y-1031 F-60-10.</title>
        <authorList>
            <person name="Schneider J."/>
            <person name="Andrea H."/>
            <person name="Blom J."/>
            <person name="Jaenicke S."/>
            <person name="Ruckert C."/>
            <person name="Schorsch C."/>
            <person name="Szczepanowski R."/>
            <person name="Farwick M."/>
            <person name="Goesmann A."/>
            <person name="Puhler A."/>
            <person name="Schaffer S."/>
            <person name="Tauch A."/>
            <person name="Kohler T."/>
            <person name="Brinkrolf K."/>
        </authorList>
    </citation>
    <scope>NUCLEOTIDE SEQUENCE [LARGE SCALE GENOMIC DNA]</scope>
    <source>
        <strain evidence="5">ATCC 14091 / BCRC 22168 / CBS 111 / JCM 3599 / NBRC 0793 / NRRL Y-1031 F-60-10</strain>
    </source>
</reference>
<feature type="region of interest" description="Disordered" evidence="1">
    <location>
        <begin position="68"/>
        <end position="105"/>
    </location>
</feature>
<feature type="signal peptide" evidence="3">
    <location>
        <begin position="1"/>
        <end position="15"/>
    </location>
</feature>
<protein>
    <submittedName>
        <fullName evidence="4">Membrane protein</fullName>
    </submittedName>
</protein>
<keyword evidence="2" id="KW-0472">Membrane</keyword>
<dbReference type="Proteomes" id="UP000009328">
    <property type="component" value="Unassembled WGS sequence"/>
</dbReference>
<organism evidence="4 5">
    <name type="scientific">Wickerhamomyces ciferrii (strain ATCC 14091 / BCRC 22168 / CBS 111 / JCM 3599 / NBRC 0793 / NRRL Y-1031 F-60-10)</name>
    <name type="common">Yeast</name>
    <name type="synonym">Pichia ciferrii</name>
    <dbReference type="NCBI Taxonomy" id="1206466"/>
    <lineage>
        <taxon>Eukaryota</taxon>
        <taxon>Fungi</taxon>
        <taxon>Dikarya</taxon>
        <taxon>Ascomycota</taxon>
        <taxon>Saccharomycotina</taxon>
        <taxon>Saccharomycetes</taxon>
        <taxon>Phaffomycetales</taxon>
        <taxon>Wickerhamomycetaceae</taxon>
        <taxon>Wickerhamomyces</taxon>
    </lineage>
</organism>
<feature type="compositionally biased region" description="Basic residues" evidence="1">
    <location>
        <begin position="86"/>
        <end position="97"/>
    </location>
</feature>
<feature type="chain" id="PRO_5012949143" evidence="3">
    <location>
        <begin position="16"/>
        <end position="232"/>
    </location>
</feature>
<keyword evidence="5" id="KW-1185">Reference proteome</keyword>
<keyword evidence="3" id="KW-0732">Signal</keyword>
<dbReference type="InParanoid" id="K0KZ28"/>
<evidence type="ECO:0000256" key="2">
    <source>
        <dbReference type="SAM" id="Phobius"/>
    </source>
</evidence>
<evidence type="ECO:0000256" key="1">
    <source>
        <dbReference type="SAM" id="MobiDB-lite"/>
    </source>
</evidence>
<sequence>MKVLSLLPLLAVASCLPIYAVIVKINQDGVSSIKEYKDVNLDGIDSLAQLASSPNFKKPEDIEAALSKHEKNPHQRISGVKPCHGGPKHHKPKHHKDPKHDEAPESVVAGPFKSYEEVKEFTNNLISSKLEQINENDYLESTKVWANGLFQDVKDIDFKESFKNIASDDEALLSILAGFLSGFILYGIIYLVYLRKLSFDEKFEDYEAQIPSQEYNDEKLPLYKDEVSDDEE</sequence>
<feature type="transmembrane region" description="Helical" evidence="2">
    <location>
        <begin position="171"/>
        <end position="193"/>
    </location>
</feature>
<comment type="caution">
    <text evidence="4">The sequence shown here is derived from an EMBL/GenBank/DDBJ whole genome shotgun (WGS) entry which is preliminary data.</text>
</comment>
<accession>K0KZ28</accession>
<evidence type="ECO:0000313" key="4">
    <source>
        <dbReference type="EMBL" id="CCH46348.1"/>
    </source>
</evidence>